<dbReference type="InterPro" id="IPR038156">
    <property type="entry name" value="PCS_N_sf"/>
</dbReference>
<dbReference type="GO" id="GO:0046938">
    <property type="term" value="P:phytochelatin biosynthetic process"/>
    <property type="evidence" value="ECO:0007669"/>
    <property type="project" value="InterPro"/>
</dbReference>
<evidence type="ECO:0000256" key="3">
    <source>
        <dbReference type="ARBA" id="ARBA00022679"/>
    </source>
</evidence>
<keyword evidence="2" id="KW-0104">Cadmium</keyword>
<dbReference type="InterPro" id="IPR038765">
    <property type="entry name" value="Papain-like_cys_pep_sf"/>
</dbReference>
<feature type="domain" description="Peptidase C83" evidence="5">
    <location>
        <begin position="1"/>
        <end position="184"/>
    </location>
</feature>
<dbReference type="PANTHER" id="PTHR33447">
    <property type="entry name" value="GLUTATHIONE GAMMA-GLUTAMYLCYSTEINYLTRANSFERASE"/>
    <property type="match status" value="1"/>
</dbReference>
<dbReference type="PROSITE" id="PS51443">
    <property type="entry name" value="PCS"/>
    <property type="match status" value="1"/>
</dbReference>
<dbReference type="Pfam" id="PF05023">
    <property type="entry name" value="Phytochelatin"/>
    <property type="match status" value="1"/>
</dbReference>
<dbReference type="PANTHER" id="PTHR33447:SF2">
    <property type="entry name" value="GLUTATHIONE GAMMA-GLUTAMYLCYSTEINYLTRANSFERASE"/>
    <property type="match status" value="1"/>
</dbReference>
<dbReference type="GO" id="GO:0016756">
    <property type="term" value="F:glutathione gamma-glutamylcysteinyltransferase activity"/>
    <property type="evidence" value="ECO:0007669"/>
    <property type="project" value="UniProtKB-EC"/>
</dbReference>
<dbReference type="EC" id="2.3.2.15" evidence="1"/>
<accession>A0A812NHQ6</accession>
<dbReference type="OrthoDB" id="448954at2759"/>
<comment type="caution">
    <text evidence="6">The sequence shown here is derived from an EMBL/GenBank/DDBJ whole genome shotgun (WGS) entry which is preliminary data.</text>
</comment>
<reference evidence="6" key="1">
    <citation type="submission" date="2021-02" db="EMBL/GenBank/DDBJ databases">
        <authorList>
            <person name="Dougan E. K."/>
            <person name="Rhodes N."/>
            <person name="Thang M."/>
            <person name="Chan C."/>
        </authorList>
    </citation>
    <scope>NUCLEOTIDE SEQUENCE</scope>
</reference>
<evidence type="ECO:0000256" key="2">
    <source>
        <dbReference type="ARBA" id="ARBA00022539"/>
    </source>
</evidence>
<dbReference type="GO" id="GO:0010273">
    <property type="term" value="P:detoxification of copper ion"/>
    <property type="evidence" value="ECO:0007669"/>
    <property type="project" value="TreeGrafter"/>
</dbReference>
<dbReference type="Gene3D" id="3.90.70.30">
    <property type="entry name" value="Phytochelatin synthase, N-terminal domain"/>
    <property type="match status" value="1"/>
</dbReference>
<sequence length="184" mass="20661">MTIARSRGVGPLDQRRFMDVFREVDMQAPLMSAYGLDGLDKLPSFLKYALLSHLQYDGAPLALLAEWFRILGFKVDLVSAANIKEDTFRADVAAAFACCPPTATSRQYVLVNYSRSVVGQRMFSGGHYAPIGGFNAEEDKVLLLEVNSWRYPSVWVDLPRLWLATHTQVANGNWRGYLRIQTLA</sequence>
<gene>
    <name evidence="6" type="primary">PCS3</name>
    <name evidence="6" type="ORF">SNEC2469_LOCUS7636</name>
</gene>
<dbReference type="AlphaFoldDB" id="A0A812NHQ6"/>
<keyword evidence="4" id="KW-0479">Metal-binding</keyword>
<dbReference type="InterPro" id="IPR040409">
    <property type="entry name" value="PCS-like"/>
</dbReference>
<name>A0A812NHQ6_9DINO</name>
<evidence type="ECO:0000259" key="5">
    <source>
        <dbReference type="PROSITE" id="PS51443"/>
    </source>
</evidence>
<evidence type="ECO:0000256" key="4">
    <source>
        <dbReference type="ARBA" id="ARBA00022723"/>
    </source>
</evidence>
<evidence type="ECO:0000256" key="1">
    <source>
        <dbReference type="ARBA" id="ARBA00012468"/>
    </source>
</evidence>
<protein>
    <recommendedName>
        <fullName evidence="1">glutathione gamma-glutamylcysteinyltransferase</fullName>
        <ecNumber evidence="1">2.3.2.15</ecNumber>
    </recommendedName>
</protein>
<dbReference type="SUPFAM" id="SSF54001">
    <property type="entry name" value="Cysteine proteinases"/>
    <property type="match status" value="1"/>
</dbReference>
<dbReference type="EMBL" id="CAJNJA010012897">
    <property type="protein sequence ID" value="CAE7307518.1"/>
    <property type="molecule type" value="Genomic_DNA"/>
</dbReference>
<keyword evidence="7" id="KW-1185">Reference proteome</keyword>
<dbReference type="Proteomes" id="UP000601435">
    <property type="component" value="Unassembled WGS sequence"/>
</dbReference>
<dbReference type="InterPro" id="IPR007719">
    <property type="entry name" value="PCS_N"/>
</dbReference>
<proteinExistence type="predicted"/>
<evidence type="ECO:0000313" key="7">
    <source>
        <dbReference type="Proteomes" id="UP000601435"/>
    </source>
</evidence>
<dbReference type="GO" id="GO:0046872">
    <property type="term" value="F:metal ion binding"/>
    <property type="evidence" value="ECO:0007669"/>
    <property type="project" value="UniProtKB-KW"/>
</dbReference>
<keyword evidence="3" id="KW-0808">Transferase</keyword>
<evidence type="ECO:0000313" key="6">
    <source>
        <dbReference type="EMBL" id="CAE7307518.1"/>
    </source>
</evidence>
<dbReference type="GO" id="GO:0098849">
    <property type="term" value="P:cellular detoxification of cadmium ion"/>
    <property type="evidence" value="ECO:0007669"/>
    <property type="project" value="TreeGrafter"/>
</dbReference>
<organism evidence="6 7">
    <name type="scientific">Symbiodinium necroappetens</name>
    <dbReference type="NCBI Taxonomy" id="1628268"/>
    <lineage>
        <taxon>Eukaryota</taxon>
        <taxon>Sar</taxon>
        <taxon>Alveolata</taxon>
        <taxon>Dinophyceae</taxon>
        <taxon>Suessiales</taxon>
        <taxon>Symbiodiniaceae</taxon>
        <taxon>Symbiodinium</taxon>
    </lineage>
</organism>